<proteinExistence type="predicted"/>
<name>A0A0V0GJF4_SOLCH</name>
<dbReference type="AlphaFoldDB" id="A0A0V0GJF4"/>
<dbReference type="EMBL" id="GEDG01037211">
    <property type="protein sequence ID" value="JAP08268.1"/>
    <property type="molecule type" value="Transcribed_RNA"/>
</dbReference>
<evidence type="ECO:0000313" key="1">
    <source>
        <dbReference type="EMBL" id="JAP08268.1"/>
    </source>
</evidence>
<accession>A0A0V0GJF4</accession>
<protein>
    <submittedName>
        <fullName evidence="1">Putative ovule protein</fullName>
    </submittedName>
</protein>
<reference evidence="1" key="1">
    <citation type="submission" date="2015-12" db="EMBL/GenBank/DDBJ databases">
        <title>Gene expression during late stages of embryo sac development: a critical building block for successful pollen-pistil interactions.</title>
        <authorList>
            <person name="Liu Y."/>
            <person name="Joly V."/>
            <person name="Sabar M."/>
            <person name="Matton D.P."/>
        </authorList>
    </citation>
    <scope>NUCLEOTIDE SEQUENCE</scope>
</reference>
<sequence>MSAINYFPCLTIRIERLLSVSVHFNSPILCANFFCRSIQRDTHSVMKAFSQGFLMPCVTSLKRELQ</sequence>
<organism evidence="1">
    <name type="scientific">Solanum chacoense</name>
    <name type="common">Chaco potato</name>
    <dbReference type="NCBI Taxonomy" id="4108"/>
    <lineage>
        <taxon>Eukaryota</taxon>
        <taxon>Viridiplantae</taxon>
        <taxon>Streptophyta</taxon>
        <taxon>Embryophyta</taxon>
        <taxon>Tracheophyta</taxon>
        <taxon>Spermatophyta</taxon>
        <taxon>Magnoliopsida</taxon>
        <taxon>eudicotyledons</taxon>
        <taxon>Gunneridae</taxon>
        <taxon>Pentapetalae</taxon>
        <taxon>asterids</taxon>
        <taxon>lamiids</taxon>
        <taxon>Solanales</taxon>
        <taxon>Solanaceae</taxon>
        <taxon>Solanoideae</taxon>
        <taxon>Solaneae</taxon>
        <taxon>Solanum</taxon>
    </lineage>
</organism>